<dbReference type="SUPFAM" id="SSF89155">
    <property type="entry name" value="TorD-like"/>
    <property type="match status" value="1"/>
</dbReference>
<name>A0A4V6NPW9_RUBGE</name>
<dbReference type="EMBL" id="SLXD01000014">
    <property type="protein sequence ID" value="TCO99707.1"/>
    <property type="molecule type" value="Genomic_DNA"/>
</dbReference>
<dbReference type="InterPro" id="IPR026269">
    <property type="entry name" value="DmsD-type"/>
</dbReference>
<accession>A0A4V6NPW9</accession>
<dbReference type="GeneID" id="99685531"/>
<dbReference type="InterPro" id="IPR050289">
    <property type="entry name" value="TorD/DmsD_chaperones"/>
</dbReference>
<dbReference type="InterPro" id="IPR036411">
    <property type="entry name" value="TorD-like_sf"/>
</dbReference>
<keyword evidence="1" id="KW-0143">Chaperone</keyword>
<dbReference type="PIRSF" id="PIRSF004690">
    <property type="entry name" value="DmsD"/>
    <property type="match status" value="1"/>
</dbReference>
<dbReference type="OrthoDB" id="3174863at2"/>
<dbReference type="AlphaFoldDB" id="A0A4V6NPW9"/>
<dbReference type="Gene3D" id="1.10.3480.10">
    <property type="entry name" value="TorD-like"/>
    <property type="match status" value="1"/>
</dbReference>
<reference evidence="2 3" key="1">
    <citation type="submission" date="2019-03" db="EMBL/GenBank/DDBJ databases">
        <title>Genomic Encyclopedia of Type Strains, Phase IV (KMG-IV): sequencing the most valuable type-strain genomes for metagenomic binning, comparative biology and taxonomic classification.</title>
        <authorList>
            <person name="Goeker M."/>
        </authorList>
    </citation>
    <scope>NUCLEOTIDE SEQUENCE [LARGE SCALE GENOMIC DNA]</scope>
    <source>
        <strain evidence="2 3">DSM 1709</strain>
    </source>
</reference>
<dbReference type="InterPro" id="IPR020945">
    <property type="entry name" value="DMSO/NO3_reduct_chaperone"/>
</dbReference>
<sequence length="213" mass="22896">MSPRQADSAMGLAEFAAAARVLGALFYRAPDDTTVRPFLELIARGELASLWPAGEPGVLDATSTTMRAALVRPEAQQALKREHQRLFIGPDELPAPPWGSVYLEEEGTLFGETTEALQDFLAAEGVVLDSGQNEPEDHIGLLFWAAALLAEEGREAALRTLLADHLLSWSGPYLQALNDATTNGFYRGLVTLTRLTLAEARTLLALPAPASDA</sequence>
<dbReference type="NCBIfam" id="NF008632">
    <property type="entry name" value="PRK11621.1"/>
    <property type="match status" value="1"/>
</dbReference>
<protein>
    <submittedName>
        <fullName evidence="2">Tat proofreading chaperone DmsD</fullName>
    </submittedName>
</protein>
<dbReference type="Proteomes" id="UP000295106">
    <property type="component" value="Unassembled WGS sequence"/>
</dbReference>
<evidence type="ECO:0000313" key="3">
    <source>
        <dbReference type="Proteomes" id="UP000295106"/>
    </source>
</evidence>
<comment type="caution">
    <text evidence="2">The sequence shown here is derived from an EMBL/GenBank/DDBJ whole genome shotgun (WGS) entry which is preliminary data.</text>
</comment>
<proteinExistence type="predicted"/>
<evidence type="ECO:0000256" key="1">
    <source>
        <dbReference type="ARBA" id="ARBA00023186"/>
    </source>
</evidence>
<dbReference type="PANTHER" id="PTHR34227:SF13">
    <property type="entry name" value="TAT PROOFREADING CHAPERONE DMSD-RELATED"/>
    <property type="match status" value="1"/>
</dbReference>
<dbReference type="Pfam" id="PF02613">
    <property type="entry name" value="Nitrate_red_del"/>
    <property type="match status" value="1"/>
</dbReference>
<gene>
    <name evidence="2" type="ORF">EV684_1143</name>
</gene>
<organism evidence="2 3">
    <name type="scientific">Rubrivivax gelatinosus</name>
    <name type="common">Rhodocyclus gelatinosus</name>
    <name type="synonym">Rhodopseudomonas gelatinosa</name>
    <dbReference type="NCBI Taxonomy" id="28068"/>
    <lineage>
        <taxon>Bacteria</taxon>
        <taxon>Pseudomonadati</taxon>
        <taxon>Pseudomonadota</taxon>
        <taxon>Betaproteobacteria</taxon>
        <taxon>Burkholderiales</taxon>
        <taxon>Sphaerotilaceae</taxon>
        <taxon>Rubrivivax</taxon>
    </lineage>
</organism>
<dbReference type="RefSeq" id="WP_132649013.1">
    <property type="nucleotide sequence ID" value="NZ_CP181386.1"/>
</dbReference>
<dbReference type="PANTHER" id="PTHR34227">
    <property type="entry name" value="CHAPERONE PROTEIN YCDY"/>
    <property type="match status" value="1"/>
</dbReference>
<evidence type="ECO:0000313" key="2">
    <source>
        <dbReference type="EMBL" id="TCO99707.1"/>
    </source>
</evidence>